<keyword evidence="1" id="KW-0812">Transmembrane</keyword>
<dbReference type="RefSeq" id="WP_320313618.1">
    <property type="nucleotide sequence ID" value="NZ_JAVIKH010000008.1"/>
</dbReference>
<feature type="transmembrane region" description="Helical" evidence="1">
    <location>
        <begin position="48"/>
        <end position="66"/>
    </location>
</feature>
<keyword evidence="3" id="KW-1185">Reference proteome</keyword>
<comment type="caution">
    <text evidence="2">The sequence shown here is derived from an EMBL/GenBank/DDBJ whole genome shotgun (WGS) entry which is preliminary data.</text>
</comment>
<feature type="transmembrane region" description="Helical" evidence="1">
    <location>
        <begin position="78"/>
        <end position="99"/>
    </location>
</feature>
<organism evidence="2 3">
    <name type="scientific">Candidatus Cetobacterium colombiensis</name>
    <dbReference type="NCBI Taxonomy" id="3073100"/>
    <lineage>
        <taxon>Bacteria</taxon>
        <taxon>Fusobacteriati</taxon>
        <taxon>Fusobacteriota</taxon>
        <taxon>Fusobacteriia</taxon>
        <taxon>Fusobacteriales</taxon>
        <taxon>Fusobacteriaceae</taxon>
        <taxon>Cetobacterium</taxon>
    </lineage>
</organism>
<dbReference type="Proteomes" id="UP001279681">
    <property type="component" value="Unassembled WGS sequence"/>
</dbReference>
<proteinExistence type="predicted"/>
<feature type="transmembrane region" description="Helical" evidence="1">
    <location>
        <begin position="124"/>
        <end position="144"/>
    </location>
</feature>
<dbReference type="EMBL" id="JAVIKH010000008">
    <property type="protein sequence ID" value="MDX8336213.1"/>
    <property type="molecule type" value="Genomic_DNA"/>
</dbReference>
<name>A0ABU4W9K6_9FUSO</name>
<evidence type="ECO:0000313" key="3">
    <source>
        <dbReference type="Proteomes" id="UP001279681"/>
    </source>
</evidence>
<feature type="transmembrane region" description="Helical" evidence="1">
    <location>
        <begin position="21"/>
        <end position="42"/>
    </location>
</feature>
<keyword evidence="1" id="KW-1133">Transmembrane helix</keyword>
<evidence type="ECO:0000313" key="2">
    <source>
        <dbReference type="EMBL" id="MDX8336213.1"/>
    </source>
</evidence>
<evidence type="ECO:0000256" key="1">
    <source>
        <dbReference type="SAM" id="Phobius"/>
    </source>
</evidence>
<reference evidence="3" key="1">
    <citation type="submission" date="2023-07" db="EMBL/GenBank/DDBJ databases">
        <authorList>
            <person name="Colorado M.A."/>
            <person name="Villamil L.M."/>
            <person name="Melo J.F."/>
            <person name="Rodriguez J.A."/>
            <person name="Ruiz R.Y."/>
        </authorList>
    </citation>
    <scope>NUCLEOTIDE SEQUENCE [LARGE SCALE GENOMIC DNA]</scope>
    <source>
        <strain evidence="3">C33</strain>
    </source>
</reference>
<accession>A0ABU4W9K6</accession>
<sequence length="236" mass="26969">MYKELTKKIRKSLREQWFYHVIVGVVFLIYIAIVIIGNGIFLDDVVKILGFLFLFTGIGNLIYSFSGIGEKDFHWGEIFFWGILEVFSGGLLLSNKLMIAEKNLIEEVSLAIEKITAAKVELQGYLIIFYIGTFLTFRGISHIVTKIYEPEGINHNRTLGVIKRILILDGFIDFIFGVGVTLSMYLAQSTFYYIVFAYIFITSVLTVIFGLTSKYALKLEKLNDELDENNEVEISH</sequence>
<protein>
    <submittedName>
        <fullName evidence="2">Uncharacterized protein</fullName>
    </submittedName>
</protein>
<feature type="transmembrane region" description="Helical" evidence="1">
    <location>
        <begin position="165"/>
        <end position="185"/>
    </location>
</feature>
<keyword evidence="1" id="KW-0472">Membrane</keyword>
<feature type="transmembrane region" description="Helical" evidence="1">
    <location>
        <begin position="191"/>
        <end position="211"/>
    </location>
</feature>
<gene>
    <name evidence="2" type="ORF">RFV38_06865</name>
</gene>